<dbReference type="InterPro" id="IPR009088">
    <property type="entry name" value="TFIIA_b-brl"/>
</dbReference>
<dbReference type="PANTHER" id="PTHR12694:SF8">
    <property type="entry name" value="TRANSCRIPTION INITIATION FACTOR IIA SUBUNIT 1"/>
    <property type="match status" value="1"/>
</dbReference>
<dbReference type="EMBL" id="JALJOV010000154">
    <property type="protein sequence ID" value="KAK9866533.1"/>
    <property type="molecule type" value="Genomic_DNA"/>
</dbReference>
<dbReference type="Pfam" id="PF03153">
    <property type="entry name" value="TFIIA"/>
    <property type="match status" value="2"/>
</dbReference>
<comment type="similarity">
    <text evidence="2">Belongs to the TFIIA subunit 1 family.</text>
</comment>
<evidence type="ECO:0000313" key="6">
    <source>
        <dbReference type="EMBL" id="KAK9866533.1"/>
    </source>
</evidence>
<dbReference type="GO" id="GO:0005672">
    <property type="term" value="C:transcription factor TFIIA complex"/>
    <property type="evidence" value="ECO:0007669"/>
    <property type="project" value="InterPro"/>
</dbReference>
<evidence type="ECO:0000313" key="7">
    <source>
        <dbReference type="Proteomes" id="UP001485043"/>
    </source>
</evidence>
<accession>A0AAW1TCG9</accession>
<evidence type="ECO:0000256" key="3">
    <source>
        <dbReference type="ARBA" id="ARBA00023163"/>
    </source>
</evidence>
<dbReference type="SMART" id="SM01371">
    <property type="entry name" value="TFIIA"/>
    <property type="match status" value="1"/>
</dbReference>
<comment type="subcellular location">
    <subcellularLocation>
        <location evidence="1">Nucleus</location>
    </subcellularLocation>
</comment>
<dbReference type="GO" id="GO:0006367">
    <property type="term" value="P:transcription initiation at RNA polymerase II promoter"/>
    <property type="evidence" value="ECO:0007669"/>
    <property type="project" value="InterPro"/>
</dbReference>
<protein>
    <submittedName>
        <fullName evidence="6">Uncharacterized protein</fullName>
    </submittedName>
</protein>
<dbReference type="Proteomes" id="UP001485043">
    <property type="component" value="Unassembled WGS sequence"/>
</dbReference>
<feature type="region of interest" description="Disordered" evidence="5">
    <location>
        <begin position="44"/>
        <end position="167"/>
    </location>
</feature>
<dbReference type="AlphaFoldDB" id="A0AAW1TCG9"/>
<dbReference type="Gene3D" id="1.10.287.100">
    <property type="match status" value="1"/>
</dbReference>
<comment type="caution">
    <text evidence="6">The sequence shown here is derived from an EMBL/GenBank/DDBJ whole genome shotgun (WGS) entry which is preliminary data.</text>
</comment>
<feature type="compositionally biased region" description="Polar residues" evidence="5">
    <location>
        <begin position="105"/>
        <end position="115"/>
    </location>
</feature>
<dbReference type="CDD" id="cd07976">
    <property type="entry name" value="TFIIA_alpha_beta_like"/>
    <property type="match status" value="1"/>
</dbReference>
<proteinExistence type="inferred from homology"/>
<feature type="compositionally biased region" description="Basic and acidic residues" evidence="5">
    <location>
        <begin position="83"/>
        <end position="92"/>
    </location>
</feature>
<dbReference type="SUPFAM" id="SSF47396">
    <property type="entry name" value="Transcription factor IIA (TFIIA), alpha-helical domain"/>
    <property type="match status" value="1"/>
</dbReference>
<keyword evidence="7" id="KW-1185">Reference proteome</keyword>
<organism evidence="6 7">
    <name type="scientific">Apatococcus fuscideae</name>
    <dbReference type="NCBI Taxonomy" id="2026836"/>
    <lineage>
        <taxon>Eukaryota</taxon>
        <taxon>Viridiplantae</taxon>
        <taxon>Chlorophyta</taxon>
        <taxon>core chlorophytes</taxon>
        <taxon>Trebouxiophyceae</taxon>
        <taxon>Chlorellales</taxon>
        <taxon>Chlorellaceae</taxon>
        <taxon>Apatococcus</taxon>
    </lineage>
</organism>
<name>A0AAW1TCG9_9CHLO</name>
<keyword evidence="3" id="KW-0804">Transcription</keyword>
<dbReference type="SUPFAM" id="SSF50784">
    <property type="entry name" value="Transcription factor IIA (TFIIA), beta-barrel domain"/>
    <property type="match status" value="1"/>
</dbReference>
<sequence>MLDLHALYQKVIDDVISKVEPEFQHEGLDEAVLDELRTLWEGKLEESGALNNPEEVITTRGPTPTPRQALAPSSQAYSAPNDMQRKRQRDDFDQGAQRAKWQALPANQHTVSLSHQPHIPQQDGADDEDADEGAEPDADGAGDANEEEDAGQDGSDEDDSEDEDPPNVMACQYEKVHRVKNRWTVSFVNGSMLLNGKEMIFSKATGIMEF</sequence>
<evidence type="ECO:0000256" key="1">
    <source>
        <dbReference type="ARBA" id="ARBA00004123"/>
    </source>
</evidence>
<dbReference type="PANTHER" id="PTHR12694">
    <property type="entry name" value="TRANSCRIPTION INITIATION FACTOR IIA SUBUNIT 1"/>
    <property type="match status" value="1"/>
</dbReference>
<dbReference type="InterPro" id="IPR004855">
    <property type="entry name" value="TFIIA_asu/bsu"/>
</dbReference>
<evidence type="ECO:0000256" key="2">
    <source>
        <dbReference type="ARBA" id="ARBA00010059"/>
    </source>
</evidence>
<keyword evidence="4" id="KW-0539">Nucleus</keyword>
<dbReference type="Gene3D" id="2.30.18.10">
    <property type="entry name" value="Transcription factor IIA (TFIIA), beta-barrel domain"/>
    <property type="match status" value="1"/>
</dbReference>
<evidence type="ECO:0000256" key="5">
    <source>
        <dbReference type="SAM" id="MobiDB-lite"/>
    </source>
</evidence>
<gene>
    <name evidence="6" type="ORF">WJX84_008360</name>
</gene>
<evidence type="ECO:0000256" key="4">
    <source>
        <dbReference type="ARBA" id="ARBA00023242"/>
    </source>
</evidence>
<feature type="compositionally biased region" description="Acidic residues" evidence="5">
    <location>
        <begin position="124"/>
        <end position="165"/>
    </location>
</feature>
<reference evidence="6 7" key="1">
    <citation type="journal article" date="2024" name="Nat. Commun.">
        <title>Phylogenomics reveals the evolutionary origins of lichenization in chlorophyte algae.</title>
        <authorList>
            <person name="Puginier C."/>
            <person name="Libourel C."/>
            <person name="Otte J."/>
            <person name="Skaloud P."/>
            <person name="Haon M."/>
            <person name="Grisel S."/>
            <person name="Petersen M."/>
            <person name="Berrin J.G."/>
            <person name="Delaux P.M."/>
            <person name="Dal Grande F."/>
            <person name="Keller J."/>
        </authorList>
    </citation>
    <scope>NUCLEOTIDE SEQUENCE [LARGE SCALE GENOMIC DNA]</scope>
    <source>
        <strain evidence="6 7">SAG 2523</strain>
    </source>
</reference>